<keyword evidence="1" id="KW-0472">Membrane</keyword>
<keyword evidence="4" id="KW-1185">Reference proteome</keyword>
<evidence type="ECO:0000256" key="1">
    <source>
        <dbReference type="SAM" id="Phobius"/>
    </source>
</evidence>
<sequence length="224" mass="23618">MFSEVVLTVRPFARPPVPRFLGRFQRDRSGVAAVEFALIAPILLLIYVGSCELARAAMAQRRTTLLTRTVADLTALGDTTSPMTRATMTDILAASKLVYGPFEATQATIRVAAIGIYMQGANRTVRICSSDGSPSSAKWSVGPAPAGLTIPAAYNRDGMRLVVAEVTMPYAPVLGASYATLMGSAVLPLSDTVIWPTRQGKNVTSGADDEVILPSGTACPATLN</sequence>
<organism evidence="3 4">
    <name type="scientific">Methylobacterium adhaesivum</name>
    <dbReference type="NCBI Taxonomy" id="333297"/>
    <lineage>
        <taxon>Bacteria</taxon>
        <taxon>Pseudomonadati</taxon>
        <taxon>Pseudomonadota</taxon>
        <taxon>Alphaproteobacteria</taxon>
        <taxon>Hyphomicrobiales</taxon>
        <taxon>Methylobacteriaceae</taxon>
        <taxon>Methylobacterium</taxon>
    </lineage>
</organism>
<dbReference type="EMBL" id="JAUFPX010000002">
    <property type="protein sequence ID" value="MDN3589726.1"/>
    <property type="molecule type" value="Genomic_DNA"/>
</dbReference>
<feature type="transmembrane region" description="Helical" evidence="1">
    <location>
        <begin position="29"/>
        <end position="48"/>
    </location>
</feature>
<dbReference type="RefSeq" id="WP_238221082.1">
    <property type="nucleotide sequence ID" value="NZ_BPQD01000001.1"/>
</dbReference>
<evidence type="ECO:0000313" key="4">
    <source>
        <dbReference type="Proteomes" id="UP001224644"/>
    </source>
</evidence>
<proteinExistence type="predicted"/>
<reference evidence="4" key="1">
    <citation type="journal article" date="2019" name="Int. J. Syst. Evol. Microbiol.">
        <title>The Global Catalogue of Microorganisms (GCM) 10K type strain sequencing project: providing services to taxonomists for standard genome sequencing and annotation.</title>
        <authorList>
            <consortium name="The Broad Institute Genomics Platform"/>
            <consortium name="The Broad Institute Genome Sequencing Center for Infectious Disease"/>
            <person name="Wu L."/>
            <person name="Ma J."/>
        </authorList>
    </citation>
    <scope>NUCLEOTIDE SEQUENCE [LARGE SCALE GENOMIC DNA]</scope>
    <source>
        <strain evidence="4">CECT 7069</strain>
    </source>
</reference>
<keyword evidence="1" id="KW-0812">Transmembrane</keyword>
<feature type="domain" description="TadE-like" evidence="2">
    <location>
        <begin position="30"/>
        <end position="71"/>
    </location>
</feature>
<comment type="caution">
    <text evidence="3">The sequence shown here is derived from an EMBL/GenBank/DDBJ whole genome shotgun (WGS) entry which is preliminary data.</text>
</comment>
<protein>
    <submittedName>
        <fullName evidence="3">Pilus assembly protein</fullName>
    </submittedName>
</protein>
<accession>A0ABT8BCP9</accession>
<evidence type="ECO:0000313" key="3">
    <source>
        <dbReference type="EMBL" id="MDN3589726.1"/>
    </source>
</evidence>
<dbReference type="Proteomes" id="UP001224644">
    <property type="component" value="Unassembled WGS sequence"/>
</dbReference>
<name>A0ABT8BCP9_9HYPH</name>
<gene>
    <name evidence="3" type="ORF">QWZ12_03775</name>
</gene>
<evidence type="ECO:0000259" key="2">
    <source>
        <dbReference type="Pfam" id="PF07811"/>
    </source>
</evidence>
<keyword evidence="1" id="KW-1133">Transmembrane helix</keyword>
<dbReference type="Pfam" id="PF07811">
    <property type="entry name" value="TadE"/>
    <property type="match status" value="1"/>
</dbReference>
<dbReference type="InterPro" id="IPR012495">
    <property type="entry name" value="TadE-like_dom"/>
</dbReference>